<comment type="caution">
    <text evidence="1">The sequence shown here is derived from an EMBL/GenBank/DDBJ whole genome shotgun (WGS) entry which is preliminary data.</text>
</comment>
<dbReference type="GO" id="GO:0000390">
    <property type="term" value="P:spliceosomal complex disassembly"/>
    <property type="evidence" value="ECO:0007669"/>
    <property type="project" value="InterPro"/>
</dbReference>
<dbReference type="AlphaFoldDB" id="A0A448WL92"/>
<evidence type="ECO:0000313" key="2">
    <source>
        <dbReference type="Proteomes" id="UP000784294"/>
    </source>
</evidence>
<evidence type="ECO:0008006" key="3">
    <source>
        <dbReference type="Google" id="ProtNLM"/>
    </source>
</evidence>
<accession>A0A448WL92</accession>
<dbReference type="PANTHER" id="PTHR23329:SF1">
    <property type="entry name" value="TUFTELIN-INTERACTING PROTEIN 11"/>
    <property type="match status" value="1"/>
</dbReference>
<evidence type="ECO:0000313" key="1">
    <source>
        <dbReference type="EMBL" id="VEL14476.1"/>
    </source>
</evidence>
<dbReference type="InterPro" id="IPR045211">
    <property type="entry name" value="TFP11/STIP/Ntr1"/>
</dbReference>
<dbReference type="Proteomes" id="UP000784294">
    <property type="component" value="Unassembled WGS sequence"/>
</dbReference>
<dbReference type="OrthoDB" id="4822at2759"/>
<name>A0A448WL92_9PLAT</name>
<dbReference type="GO" id="GO:0071008">
    <property type="term" value="C:U2-type post-mRNA release spliceosomal complex"/>
    <property type="evidence" value="ECO:0007669"/>
    <property type="project" value="TreeGrafter"/>
</dbReference>
<proteinExistence type="predicted"/>
<keyword evidence="2" id="KW-1185">Reference proteome</keyword>
<dbReference type="EMBL" id="CAAALY010021284">
    <property type="protein sequence ID" value="VEL14476.1"/>
    <property type="molecule type" value="Genomic_DNA"/>
</dbReference>
<sequence length="215" mass="24001">MEAWHWVMRWSDLLGPAPLANLLERCFLPRWLATLSAWLTQALAARRSGDVTAGRVFNEVASWYAGWKAQLPVEVTGYLGVREALSKALSMMDRAMRGLPPQELSAPTAPFGVPGQFPASTPGQVAHLRGPAGLAHLALSQRNLPAATLREQLENTAMERGLLFHPIANRSYEGKQVYLLERIHIYFDRNVAFHLNTQDGEWYPISLTDLLDKIS</sequence>
<dbReference type="PANTHER" id="PTHR23329">
    <property type="entry name" value="TUFTELIN-INTERACTING PROTEIN 11-RELATED"/>
    <property type="match status" value="1"/>
</dbReference>
<organism evidence="1 2">
    <name type="scientific">Protopolystoma xenopodis</name>
    <dbReference type="NCBI Taxonomy" id="117903"/>
    <lineage>
        <taxon>Eukaryota</taxon>
        <taxon>Metazoa</taxon>
        <taxon>Spiralia</taxon>
        <taxon>Lophotrochozoa</taxon>
        <taxon>Platyhelminthes</taxon>
        <taxon>Monogenea</taxon>
        <taxon>Polyopisthocotylea</taxon>
        <taxon>Polystomatidea</taxon>
        <taxon>Polystomatidae</taxon>
        <taxon>Protopolystoma</taxon>
    </lineage>
</organism>
<reference evidence="1" key="1">
    <citation type="submission" date="2018-11" db="EMBL/GenBank/DDBJ databases">
        <authorList>
            <consortium name="Pathogen Informatics"/>
        </authorList>
    </citation>
    <scope>NUCLEOTIDE SEQUENCE</scope>
</reference>
<protein>
    <recommendedName>
        <fullName evidence="3">GCF C-terminal domain-containing protein</fullName>
    </recommendedName>
</protein>
<gene>
    <name evidence="1" type="ORF">PXEA_LOCUS7916</name>
</gene>